<protein>
    <submittedName>
        <fullName evidence="1">Uncharacterized protein</fullName>
    </submittedName>
</protein>
<dbReference type="SUPFAM" id="SSF56672">
    <property type="entry name" value="DNA/RNA polymerases"/>
    <property type="match status" value="1"/>
</dbReference>
<feature type="non-terminal residue" evidence="1">
    <location>
        <position position="1"/>
    </location>
</feature>
<comment type="caution">
    <text evidence="1">The sequence shown here is derived from an EMBL/GenBank/DDBJ whole genome shotgun (WGS) entry which is preliminary data.</text>
</comment>
<proteinExistence type="predicted"/>
<sequence>YLGQVISDKGRTLSDAKIEALKEKKPPATKKEVRSIVSFSWSNYRTMPRLHF</sequence>
<dbReference type="Proteomes" id="UP001057375">
    <property type="component" value="Unassembled WGS sequence"/>
</dbReference>
<dbReference type="EMBL" id="BQXS01005527">
    <property type="protein sequence ID" value="GKT37955.1"/>
    <property type="molecule type" value="Genomic_DNA"/>
</dbReference>
<keyword evidence="2" id="KW-1185">Reference proteome</keyword>
<name>A0ABQ5KZU9_9EUKA</name>
<organism evidence="1 2">
    <name type="scientific">Aduncisulcus paluster</name>
    <dbReference type="NCBI Taxonomy" id="2918883"/>
    <lineage>
        <taxon>Eukaryota</taxon>
        <taxon>Metamonada</taxon>
        <taxon>Carpediemonas-like organisms</taxon>
        <taxon>Aduncisulcus</taxon>
    </lineage>
</organism>
<reference evidence="1" key="1">
    <citation type="submission" date="2022-03" db="EMBL/GenBank/DDBJ databases">
        <title>Draft genome sequence of Aduncisulcus paluster, a free-living microaerophilic Fornicata.</title>
        <authorList>
            <person name="Yuyama I."/>
            <person name="Kume K."/>
            <person name="Tamura T."/>
            <person name="Inagaki Y."/>
            <person name="Hashimoto T."/>
        </authorList>
    </citation>
    <scope>NUCLEOTIDE SEQUENCE</scope>
    <source>
        <strain evidence="1">NY0171</strain>
    </source>
</reference>
<accession>A0ABQ5KZU9</accession>
<dbReference type="InterPro" id="IPR043502">
    <property type="entry name" value="DNA/RNA_pol_sf"/>
</dbReference>
<gene>
    <name evidence="1" type="ORF">ADUPG1_003893</name>
</gene>
<evidence type="ECO:0000313" key="2">
    <source>
        <dbReference type="Proteomes" id="UP001057375"/>
    </source>
</evidence>
<evidence type="ECO:0000313" key="1">
    <source>
        <dbReference type="EMBL" id="GKT37955.1"/>
    </source>
</evidence>